<dbReference type="Gene3D" id="1.20.1260.10">
    <property type="match status" value="1"/>
</dbReference>
<reference evidence="4" key="1">
    <citation type="journal article" date="2019" name="Int. J. Syst. Evol. Microbiol.">
        <title>The Global Catalogue of Microorganisms (GCM) 10K type strain sequencing project: providing services to taxonomists for standard genome sequencing and annotation.</title>
        <authorList>
            <consortium name="The Broad Institute Genomics Platform"/>
            <consortium name="The Broad Institute Genome Sequencing Center for Infectious Disease"/>
            <person name="Wu L."/>
            <person name="Ma J."/>
        </authorList>
    </citation>
    <scope>NUCLEOTIDE SEQUENCE [LARGE SCALE GENOMIC DNA]</scope>
    <source>
        <strain evidence="4">JCM 3338</strain>
    </source>
</reference>
<proteinExistence type="predicted"/>
<dbReference type="InterPro" id="IPR009078">
    <property type="entry name" value="Ferritin-like_SF"/>
</dbReference>
<protein>
    <submittedName>
        <fullName evidence="3">Ferritin-like domain-containing protein</fullName>
    </submittedName>
</protein>
<dbReference type="Pfam" id="PF12902">
    <property type="entry name" value="Ferritin-like"/>
    <property type="match status" value="1"/>
</dbReference>
<accession>A0ABW4XAL9</accession>
<comment type="caution">
    <text evidence="3">The sequence shown here is derived from an EMBL/GenBank/DDBJ whole genome shotgun (WGS) entry which is preliminary data.</text>
</comment>
<evidence type="ECO:0000313" key="3">
    <source>
        <dbReference type="EMBL" id="MFD2091498.1"/>
    </source>
</evidence>
<sequence length="695" mass="75430">MEARFFAPGTIAPVTSEEPFPTDPALEVGRSGALHDPPLEPRDEAVFLLTAAAEIEHALMVQYLYAAYSVHVAGPNGDELQRVRRLLVQIAREEMGHLATVQNLLHLVGGPLNLGRDRAPYGSEIYPFRFRLEPVTRGSLAKYVTAESPRELPGEMSPEDRALVVKLRDDAAAANDGNPVNHVGPIFARLAELFGDTPDSLADADFRTGTGARQADRDDWGYAPLSPADGSPLLIGSFTGTDVSALRQAARTAVQEIGDQGEGFDLPPAGTSPTPTESHFERFFDVYKRVSRLFDEGDPVTWPVATDPNTTPGTPTNRGRSPADRLGAAAEELAAGGRITEPRARAWAQLFNLRYRMLLGQLAHFLRLDGELYRTASGPQQGDRTARGLLLLGTFDEMRHLEKIAGKLVQLPKDAGGTVHAGPPFELPYTLQLPDGEPARWRMHLDASRASTRLVTSRLAPEADPFLTDLVGRDIRAQEVLAALAAGAEIPATGLPTGFAKAVTILQEAVRGFRVGGRHGNFWAGRTRDQFVTTPVPPIDVPPVALDGTGAVVPDPAEAPLIERLTATDARARMPRFRPPVPVARIGYLQQWIRDGAPDDDPPGRVGVTVEPDPADETTAPAEVLSFAADIVGLFRDSDRDSMSFAFDLHRFEDVRDHADEILARVADGSMPCDGPWPAGRVELFRRWIDDGRLP</sequence>
<feature type="compositionally biased region" description="Low complexity" evidence="1">
    <location>
        <begin position="308"/>
        <end position="323"/>
    </location>
</feature>
<dbReference type="InterPro" id="IPR026820">
    <property type="entry name" value="VioB/RebD_dom"/>
</dbReference>
<feature type="region of interest" description="Disordered" evidence="1">
    <location>
        <begin position="205"/>
        <end position="224"/>
    </location>
</feature>
<evidence type="ECO:0000259" key="2">
    <source>
        <dbReference type="Pfam" id="PF12902"/>
    </source>
</evidence>
<evidence type="ECO:0000313" key="4">
    <source>
        <dbReference type="Proteomes" id="UP001597402"/>
    </source>
</evidence>
<evidence type="ECO:0000256" key="1">
    <source>
        <dbReference type="SAM" id="MobiDB-lite"/>
    </source>
</evidence>
<dbReference type="RefSeq" id="WP_376873838.1">
    <property type="nucleotide sequence ID" value="NZ_JBHUHP010000008.1"/>
</dbReference>
<keyword evidence="4" id="KW-1185">Reference proteome</keyword>
<dbReference type="InterPro" id="IPR012347">
    <property type="entry name" value="Ferritin-like"/>
</dbReference>
<gene>
    <name evidence="3" type="ORF">ACFSHS_07895</name>
</gene>
<feature type="region of interest" description="Disordered" evidence="1">
    <location>
        <begin position="301"/>
        <end position="323"/>
    </location>
</feature>
<feature type="domain" description="Iminophenyl-pyruvate dimer synthase" evidence="2">
    <location>
        <begin position="49"/>
        <end position="287"/>
    </location>
</feature>
<name>A0ABW4XAL9_9ACTN</name>
<dbReference type="Proteomes" id="UP001597402">
    <property type="component" value="Unassembled WGS sequence"/>
</dbReference>
<dbReference type="SUPFAM" id="SSF47240">
    <property type="entry name" value="Ferritin-like"/>
    <property type="match status" value="1"/>
</dbReference>
<dbReference type="EMBL" id="JBHUHP010000008">
    <property type="protein sequence ID" value="MFD2091498.1"/>
    <property type="molecule type" value="Genomic_DNA"/>
</dbReference>
<organism evidence="3 4">
    <name type="scientific">Blastococcus deserti</name>
    <dbReference type="NCBI Taxonomy" id="2259033"/>
    <lineage>
        <taxon>Bacteria</taxon>
        <taxon>Bacillati</taxon>
        <taxon>Actinomycetota</taxon>
        <taxon>Actinomycetes</taxon>
        <taxon>Geodermatophilales</taxon>
        <taxon>Geodermatophilaceae</taxon>
        <taxon>Blastococcus</taxon>
    </lineage>
</organism>